<dbReference type="PANTHER" id="PTHR43246">
    <property type="entry name" value="PEPTIDYL-PROLYL CIS-TRANS ISOMERASE CYP38, CHLOROPLASTIC"/>
    <property type="match status" value="1"/>
</dbReference>
<evidence type="ECO:0000259" key="5">
    <source>
        <dbReference type="PROSITE" id="PS50072"/>
    </source>
</evidence>
<dbReference type="SUPFAM" id="SSF50891">
    <property type="entry name" value="Cyclophilin-like"/>
    <property type="match status" value="1"/>
</dbReference>
<dbReference type="OrthoDB" id="270889at2"/>
<dbReference type="EMBL" id="CP036525">
    <property type="protein sequence ID" value="QDT03444.1"/>
    <property type="molecule type" value="Genomic_DNA"/>
</dbReference>
<sequence precursor="true">MQKRISMFAAAFALMTGVFASTVLAADKAIVVEMETTEGKIVLELDQAKAPKTVANFLAYIEKDHYPGTVFHRVMPDFMIQGGGMDATLSEKETLPPIRNEASNGLRNDEYTIAMARTGDPHSATSQFFINSGTKNSFLNRADPRSDGFGYAVFGKVIEGKDVVDKIEAKPTRTVPAPKGGLMENVPVEPVLIQAVRVVSGVQK</sequence>
<dbReference type="EC" id="5.2.1.8" evidence="4"/>
<feature type="domain" description="PPIase cyclophilin-type" evidence="5">
    <location>
        <begin position="39"/>
        <end position="198"/>
    </location>
</feature>
<dbReference type="InterPro" id="IPR029000">
    <property type="entry name" value="Cyclophilin-like_dom_sf"/>
</dbReference>
<evidence type="ECO:0000256" key="4">
    <source>
        <dbReference type="RuleBase" id="RU363019"/>
    </source>
</evidence>
<dbReference type="Gene3D" id="2.40.100.10">
    <property type="entry name" value="Cyclophilin-like"/>
    <property type="match status" value="1"/>
</dbReference>
<comment type="catalytic activity">
    <reaction evidence="4">
        <text>[protein]-peptidylproline (omega=180) = [protein]-peptidylproline (omega=0)</text>
        <dbReference type="Rhea" id="RHEA:16237"/>
        <dbReference type="Rhea" id="RHEA-COMP:10747"/>
        <dbReference type="Rhea" id="RHEA-COMP:10748"/>
        <dbReference type="ChEBI" id="CHEBI:83833"/>
        <dbReference type="ChEBI" id="CHEBI:83834"/>
        <dbReference type="EC" id="5.2.1.8"/>
    </reaction>
</comment>
<dbReference type="KEGG" id="rlc:K227x_18280"/>
<protein>
    <recommendedName>
        <fullName evidence="4">Peptidyl-prolyl cis-trans isomerase</fullName>
        <shortName evidence="4">PPIase</shortName>
        <ecNumber evidence="4">5.2.1.8</ecNumber>
    </recommendedName>
</protein>
<dbReference type="InterPro" id="IPR044665">
    <property type="entry name" value="E_coli_cyclophilin_A-like"/>
</dbReference>
<feature type="chain" id="PRO_5022261963" description="Peptidyl-prolyl cis-trans isomerase" evidence="4">
    <location>
        <begin position="26"/>
        <end position="204"/>
    </location>
</feature>
<dbReference type="AlphaFoldDB" id="A0A517N8H9"/>
<dbReference type="PROSITE" id="PS50072">
    <property type="entry name" value="CSA_PPIASE_2"/>
    <property type="match status" value="1"/>
</dbReference>
<dbReference type="InterPro" id="IPR002130">
    <property type="entry name" value="Cyclophilin-type_PPIase_dom"/>
</dbReference>
<evidence type="ECO:0000256" key="2">
    <source>
        <dbReference type="ARBA" id="ARBA00023110"/>
    </source>
</evidence>
<gene>
    <name evidence="6" type="ORF">K227x_18280</name>
</gene>
<dbReference type="Proteomes" id="UP000318538">
    <property type="component" value="Chromosome"/>
</dbReference>
<name>A0A517N8H9_9BACT</name>
<dbReference type="GO" id="GO:0003755">
    <property type="term" value="F:peptidyl-prolyl cis-trans isomerase activity"/>
    <property type="evidence" value="ECO:0007669"/>
    <property type="project" value="UniProtKB-UniRule"/>
</dbReference>
<dbReference type="PRINTS" id="PR00153">
    <property type="entry name" value="CSAPPISMRASE"/>
</dbReference>
<keyword evidence="3 4" id="KW-0413">Isomerase</keyword>
<keyword evidence="7" id="KW-1185">Reference proteome</keyword>
<evidence type="ECO:0000256" key="1">
    <source>
        <dbReference type="ARBA" id="ARBA00007365"/>
    </source>
</evidence>
<keyword evidence="4" id="KW-0732">Signal</keyword>
<evidence type="ECO:0000313" key="7">
    <source>
        <dbReference type="Proteomes" id="UP000318538"/>
    </source>
</evidence>
<accession>A0A517N8H9</accession>
<feature type="signal peptide" evidence="4">
    <location>
        <begin position="1"/>
        <end position="25"/>
    </location>
</feature>
<reference evidence="6 7" key="1">
    <citation type="submission" date="2019-02" db="EMBL/GenBank/DDBJ databases">
        <title>Deep-cultivation of Planctomycetes and their phenomic and genomic characterization uncovers novel biology.</title>
        <authorList>
            <person name="Wiegand S."/>
            <person name="Jogler M."/>
            <person name="Boedeker C."/>
            <person name="Pinto D."/>
            <person name="Vollmers J."/>
            <person name="Rivas-Marin E."/>
            <person name="Kohn T."/>
            <person name="Peeters S.H."/>
            <person name="Heuer A."/>
            <person name="Rast P."/>
            <person name="Oberbeckmann S."/>
            <person name="Bunk B."/>
            <person name="Jeske O."/>
            <person name="Meyerdierks A."/>
            <person name="Storesund J.E."/>
            <person name="Kallscheuer N."/>
            <person name="Luecker S."/>
            <person name="Lage O.M."/>
            <person name="Pohl T."/>
            <person name="Merkel B.J."/>
            <person name="Hornburger P."/>
            <person name="Mueller R.-W."/>
            <person name="Bruemmer F."/>
            <person name="Labrenz M."/>
            <person name="Spormann A.M."/>
            <person name="Op den Camp H."/>
            <person name="Overmann J."/>
            <person name="Amann R."/>
            <person name="Jetten M.S.M."/>
            <person name="Mascher T."/>
            <person name="Medema M.H."/>
            <person name="Devos D.P."/>
            <person name="Kaster A.-K."/>
            <person name="Ovreas L."/>
            <person name="Rohde M."/>
            <person name="Galperin M.Y."/>
            <person name="Jogler C."/>
        </authorList>
    </citation>
    <scope>NUCLEOTIDE SEQUENCE [LARGE SCALE GENOMIC DNA]</scope>
    <source>
        <strain evidence="6 7">K22_7</strain>
    </source>
</reference>
<comment type="similarity">
    <text evidence="1 4">Belongs to the cyclophilin-type PPIase family.</text>
</comment>
<dbReference type="Pfam" id="PF00160">
    <property type="entry name" value="Pro_isomerase"/>
    <property type="match status" value="1"/>
</dbReference>
<dbReference type="PROSITE" id="PS00170">
    <property type="entry name" value="CSA_PPIASE_1"/>
    <property type="match status" value="1"/>
</dbReference>
<comment type="function">
    <text evidence="4">PPIases accelerate the folding of proteins. It catalyzes the cis-trans isomerization of proline imidic peptide bonds in oligopeptides.</text>
</comment>
<dbReference type="InterPro" id="IPR020892">
    <property type="entry name" value="Cyclophilin-type_PPIase_CS"/>
</dbReference>
<evidence type="ECO:0000313" key="6">
    <source>
        <dbReference type="EMBL" id="QDT03444.1"/>
    </source>
</evidence>
<organism evidence="6 7">
    <name type="scientific">Rubripirellula lacrimiformis</name>
    <dbReference type="NCBI Taxonomy" id="1930273"/>
    <lineage>
        <taxon>Bacteria</taxon>
        <taxon>Pseudomonadati</taxon>
        <taxon>Planctomycetota</taxon>
        <taxon>Planctomycetia</taxon>
        <taxon>Pirellulales</taxon>
        <taxon>Pirellulaceae</taxon>
        <taxon>Rubripirellula</taxon>
    </lineage>
</organism>
<keyword evidence="2 4" id="KW-0697">Rotamase</keyword>
<dbReference type="GO" id="GO:0006457">
    <property type="term" value="P:protein folding"/>
    <property type="evidence" value="ECO:0007669"/>
    <property type="project" value="InterPro"/>
</dbReference>
<evidence type="ECO:0000256" key="3">
    <source>
        <dbReference type="ARBA" id="ARBA00023235"/>
    </source>
</evidence>
<dbReference type="RefSeq" id="WP_145169133.1">
    <property type="nucleotide sequence ID" value="NZ_CP036525.1"/>
</dbReference>
<proteinExistence type="inferred from homology"/>